<dbReference type="GO" id="GO:0005524">
    <property type="term" value="F:ATP binding"/>
    <property type="evidence" value="ECO:0007669"/>
    <property type="project" value="InterPro"/>
</dbReference>
<dbReference type="Gene3D" id="3.40.50.300">
    <property type="entry name" value="P-loop containing nucleotide triphosphate hydrolases"/>
    <property type="match status" value="1"/>
</dbReference>
<protein>
    <recommendedName>
        <fullName evidence="1">Helicase/UvrB N-terminal domain-containing protein</fullName>
    </recommendedName>
</protein>
<gene>
    <name evidence="2" type="ORF">F7D74_02645</name>
</gene>
<feature type="domain" description="Helicase/UvrB N-terminal" evidence="1">
    <location>
        <begin position="151"/>
        <end position="293"/>
    </location>
</feature>
<evidence type="ECO:0000259" key="1">
    <source>
        <dbReference type="Pfam" id="PF04851"/>
    </source>
</evidence>
<proteinExistence type="predicted"/>
<reference evidence="3" key="1">
    <citation type="submission" date="2019-09" db="EMBL/GenBank/DDBJ databases">
        <title>Distinct polysaccharide growth profiles of human intestinal Prevotella copri isolates.</title>
        <authorList>
            <person name="Fehlner-Peach H."/>
            <person name="Magnabosco C."/>
            <person name="Raghavan V."/>
            <person name="Scher J.U."/>
            <person name="Tett A."/>
            <person name="Cox L.M."/>
            <person name="Gottsegen C."/>
            <person name="Watters A."/>
            <person name="Wiltshire- Gordon J.D."/>
            <person name="Segata N."/>
            <person name="Bonneau R."/>
            <person name="Littman D.R."/>
        </authorList>
    </citation>
    <scope>NUCLEOTIDE SEQUENCE [LARGE SCALE GENOMIC DNA]</scope>
    <source>
        <strain evidence="3">iAA108</strain>
    </source>
</reference>
<evidence type="ECO:0000313" key="3">
    <source>
        <dbReference type="Proteomes" id="UP000421408"/>
    </source>
</evidence>
<dbReference type="Pfam" id="PF04851">
    <property type="entry name" value="ResIII"/>
    <property type="match status" value="1"/>
</dbReference>
<dbReference type="InterPro" id="IPR006935">
    <property type="entry name" value="Helicase/UvrB_N"/>
</dbReference>
<dbReference type="GO" id="GO:0003677">
    <property type="term" value="F:DNA binding"/>
    <property type="evidence" value="ECO:0007669"/>
    <property type="project" value="InterPro"/>
</dbReference>
<dbReference type="RefSeq" id="WP_153118276.1">
    <property type="nucleotide sequence ID" value="NZ_VZCC01000008.1"/>
</dbReference>
<sequence>MTKKIQKKGKLQQALVLFHYILQLFGCKDLEALSRDLKDPAYEGLNDDHESKLYHELCHKLYATGPLSIEQLYFYDQHIVKFTDEINEKRSEPIKWKYFQYLSLLFTEIYLDQYFSNPQALCNNLNRFLHDDFNHRAETWHELPDFTVDDLNKLAYWNATGSGKTLLMHVNIKQYQEYSRIHHAKKLNRIIVLTPNEGLSRQHYEELKASNMDVAMFSKQGVGGLFQGKAVEIIDINKLADKDGDKTVAVEAFEGNNLVLVDEGHKGSSGDVWMGYRQKLTEEGFSFEYSATFGQAISAKSNAKDRKAMFDQYGKATLFDYSYRYFYADGYGKDYRIMNMNDWNDDDLLNMYLTAYLLCLYEQTKIYQSDMRIHNRFLVEKPLGIFVGSSVKAVSKENKNQVSDVTQILLFLQDFIRNRIEFSGYIRRLLSSEDGLKTKNGYSVFGNSFLALKGGYLVEDDKQKFAENIYDAILRDLFHSNIHGAQLHIDLQKGGFEEIGLRVGSTKDYFGVINVGDGKELLKLLQDKGFLCETKAFGTSSLFNSINSQDSTVNILIGSKKFTEGWSSWRVSVMGLMNVGRSEGSEIIQLFGRGVRLKGYRYSLKRSKMLDACYQDEMIPKNLSTIETLNIFGVRADYMEAFKAYLEDEGLPTNEIDYEKIVIKTIKSVDLDALHLSLPKVVDGYNFKKSAVVEPADESLMKKVNVKLDKYPKVDLLRSKNVQTANAASRYIGVLGQEHLNWIDWTEVFFSLQGMKAERGWYNLELRLEDLKYLMANPSWYELSIPEDRLNFHDFGKNVELWQDVTISLLRGYMDMAYKKAKSKEEQKHLKETRVTYYNIGMPDEYEIEVRNDLLNVVDHLKTLQTQVEANEFGKDLVLDAPYFKALNVEEHLYKPLVFLAEKNTNGNRPYVDVVTGEPKLKVSPVALNLGEQNFVTSFREYCKVHQDDVLAGKQVYLLRNESKRGLGFFEANNFYPDFILWILDGEKQYITFIDPKGIRNLIGLEDDKIQLFKYLQTEVASQLGNAHLMLNSFIISNTPMEQVEFWLKNPFEKGEFQKNHVLFKDDKGYLETMVDMILQYM</sequence>
<comment type="caution">
    <text evidence="2">The sequence shown here is derived from an EMBL/GenBank/DDBJ whole genome shotgun (WGS) entry which is preliminary data.</text>
</comment>
<dbReference type="EMBL" id="VZCC01000008">
    <property type="protein sequence ID" value="MQN82911.1"/>
    <property type="molecule type" value="Genomic_DNA"/>
</dbReference>
<dbReference type="Proteomes" id="UP000421408">
    <property type="component" value="Unassembled WGS sequence"/>
</dbReference>
<accession>A0AA90UV81</accession>
<evidence type="ECO:0000313" key="2">
    <source>
        <dbReference type="EMBL" id="MQN82911.1"/>
    </source>
</evidence>
<organism evidence="2 3">
    <name type="scientific">Segatella copri</name>
    <dbReference type="NCBI Taxonomy" id="165179"/>
    <lineage>
        <taxon>Bacteria</taxon>
        <taxon>Pseudomonadati</taxon>
        <taxon>Bacteroidota</taxon>
        <taxon>Bacteroidia</taxon>
        <taxon>Bacteroidales</taxon>
        <taxon>Prevotellaceae</taxon>
        <taxon>Segatella</taxon>
    </lineage>
</organism>
<dbReference type="InterPro" id="IPR027417">
    <property type="entry name" value="P-loop_NTPase"/>
</dbReference>
<dbReference type="AlphaFoldDB" id="A0AA90UV81"/>
<name>A0AA90UV81_9BACT</name>
<dbReference type="SUPFAM" id="SSF52540">
    <property type="entry name" value="P-loop containing nucleoside triphosphate hydrolases"/>
    <property type="match status" value="2"/>
</dbReference>
<dbReference type="GO" id="GO:0016787">
    <property type="term" value="F:hydrolase activity"/>
    <property type="evidence" value="ECO:0007669"/>
    <property type="project" value="InterPro"/>
</dbReference>